<dbReference type="Pfam" id="PF13439">
    <property type="entry name" value="Glyco_transf_4"/>
    <property type="match status" value="1"/>
</dbReference>
<keyword evidence="3" id="KW-1185">Reference proteome</keyword>
<evidence type="ECO:0000313" key="3">
    <source>
        <dbReference type="Proteomes" id="UP000241808"/>
    </source>
</evidence>
<dbReference type="CDD" id="cd03801">
    <property type="entry name" value="GT4_PimA-like"/>
    <property type="match status" value="1"/>
</dbReference>
<dbReference type="Gene3D" id="3.40.50.2000">
    <property type="entry name" value="Glycogen Phosphorylase B"/>
    <property type="match status" value="2"/>
</dbReference>
<dbReference type="EMBL" id="PZZL01000001">
    <property type="protein sequence ID" value="PTM62004.1"/>
    <property type="molecule type" value="Genomic_DNA"/>
</dbReference>
<dbReference type="GO" id="GO:0016757">
    <property type="term" value="F:glycosyltransferase activity"/>
    <property type="evidence" value="ECO:0007669"/>
    <property type="project" value="UniProtKB-ARBA"/>
</dbReference>
<dbReference type="RefSeq" id="WP_342750193.1">
    <property type="nucleotide sequence ID" value="NZ_PZZL01000001.1"/>
</dbReference>
<organism evidence="2 3">
    <name type="scientific">Phreatobacter oligotrophus</name>
    <dbReference type="NCBI Taxonomy" id="1122261"/>
    <lineage>
        <taxon>Bacteria</taxon>
        <taxon>Pseudomonadati</taxon>
        <taxon>Pseudomonadota</taxon>
        <taxon>Alphaproteobacteria</taxon>
        <taxon>Hyphomicrobiales</taxon>
        <taxon>Phreatobacteraceae</taxon>
        <taxon>Phreatobacter</taxon>
    </lineage>
</organism>
<feature type="domain" description="Glycosyltransferase subfamily 4-like N-terminal" evidence="1">
    <location>
        <begin position="15"/>
        <end position="181"/>
    </location>
</feature>
<accession>A0A2T4ZJ73</accession>
<reference evidence="2 3" key="1">
    <citation type="submission" date="2018-04" db="EMBL/GenBank/DDBJ databases">
        <title>Genomic Encyclopedia of Archaeal and Bacterial Type Strains, Phase II (KMG-II): from individual species to whole genera.</title>
        <authorList>
            <person name="Goeker M."/>
        </authorList>
    </citation>
    <scope>NUCLEOTIDE SEQUENCE [LARGE SCALE GENOMIC DNA]</scope>
    <source>
        <strain evidence="2 3">DSM 25521</strain>
    </source>
</reference>
<dbReference type="InterPro" id="IPR028098">
    <property type="entry name" value="Glyco_trans_4-like_N"/>
</dbReference>
<dbReference type="AlphaFoldDB" id="A0A2T4ZJ73"/>
<dbReference type="PANTHER" id="PTHR45871:SF1">
    <property type="entry name" value="PHOSPHATIDYLINOSITOL N-ACETYLGLUCOSAMINYLTRANSFERASE SUBUNIT A"/>
    <property type="match status" value="1"/>
</dbReference>
<proteinExistence type="predicted"/>
<keyword evidence="2" id="KW-0808">Transferase</keyword>
<name>A0A2T4ZJ73_9HYPH</name>
<dbReference type="Proteomes" id="UP000241808">
    <property type="component" value="Unassembled WGS sequence"/>
</dbReference>
<dbReference type="Pfam" id="PF13692">
    <property type="entry name" value="Glyco_trans_1_4"/>
    <property type="match status" value="1"/>
</dbReference>
<evidence type="ECO:0000313" key="2">
    <source>
        <dbReference type="EMBL" id="PTM62004.1"/>
    </source>
</evidence>
<comment type="caution">
    <text evidence="2">The sequence shown here is derived from an EMBL/GenBank/DDBJ whole genome shotgun (WGS) entry which is preliminary data.</text>
</comment>
<dbReference type="SUPFAM" id="SSF53756">
    <property type="entry name" value="UDP-Glycosyltransferase/glycogen phosphorylase"/>
    <property type="match status" value="1"/>
</dbReference>
<sequence length="372" mass="39015">MDRPLSILHVMRSPVGGLFRHVVDLAGEQAAHGHRVGIVADSSTGGDRADTIFAGLTPLLALGLTRVPMARELGPSDWSAGRSVAEVLARHQVDVVHGHGSKGGAFARLVGGNRVKAYTPHGGSLHYSRGTPVGFVYLTLEQVLAARTDLFLFESRYGLGAFEAKVSKPKGLVRVVHNGVSAGEFAPVPLRDDATDLLFVGELRQLKGVDLLIDALALLKARGRSLTATLVGDGPDAAAFRQRVIDRDLSASITFAGALPAREAFARGRILVAPSRAESLPYIILEAAAAGVPLVTTAVGGIAEIFGPDARALVAPGSDWALAEAIARALDERDETAALAARLRERVEAHFSVRAMTDGVLAAYADALAARA</sequence>
<dbReference type="PANTHER" id="PTHR45871">
    <property type="entry name" value="N-ACETYLGLUCOSAMINYL-PHOSPHATIDYLINOSITOL BIOSYNTHETIC PROTEIN"/>
    <property type="match status" value="1"/>
</dbReference>
<gene>
    <name evidence="2" type="ORF">C8P69_101679</name>
</gene>
<protein>
    <submittedName>
        <fullName evidence="2">Glycosyltransferase involved in cell wall biosynthesis</fullName>
    </submittedName>
</protein>
<evidence type="ECO:0000259" key="1">
    <source>
        <dbReference type="Pfam" id="PF13439"/>
    </source>
</evidence>